<reference evidence="1" key="1">
    <citation type="journal article" date="2017" name="Appl. Environ. Microbiol.">
        <title>Molecular characterization of an Endozoicomonas-like organism causing infection in king scallop Pecten maximus L.</title>
        <authorList>
            <person name="Cano I."/>
            <person name="van Aerle R."/>
            <person name="Ross S."/>
            <person name="Verner-Jeffreys D.W."/>
            <person name="Paley R.K."/>
            <person name="Rimmer G."/>
            <person name="Ryder D."/>
            <person name="Hooper P."/>
            <person name="Stone D."/>
            <person name="Feist S.W."/>
        </authorList>
    </citation>
    <scope>NUCLEOTIDE SEQUENCE</scope>
</reference>
<gene>
    <name evidence="1" type="ORF">CI610_00384</name>
</gene>
<sequence length="243" mass="28445">MKFNFLESVLMCFMITYVISHSLDVYSAVTTRIKNQKTPLSINKKSITIKKCKTKKNQSFTKTEPDDKNNSKKQIHPALEITSSTKSTYVKQKNIYKSYFSLYKISDSFTEIYCDLQQKSSISLKECLDTDGDERMELTCSITSEYSFPVKENFYFEVSYRIHVPKEREGLSENFQRFSDTHAFRKSPVCYVFNLRYSTRKFPNATHVDYFGSFKASDPKGEWVIETLVDNNIIDTFRFELTN</sequence>
<proteinExistence type="predicted"/>
<accession>A0A2H9TBL7</accession>
<name>A0A2H9TBL7_9ZZZZ</name>
<dbReference type="EMBL" id="NSIT01000010">
    <property type="protein sequence ID" value="PJE80645.1"/>
    <property type="molecule type" value="Genomic_DNA"/>
</dbReference>
<organism evidence="1">
    <name type="scientific">invertebrate metagenome</name>
    <dbReference type="NCBI Taxonomy" id="1711999"/>
    <lineage>
        <taxon>unclassified sequences</taxon>
        <taxon>metagenomes</taxon>
        <taxon>organismal metagenomes</taxon>
    </lineage>
</organism>
<protein>
    <submittedName>
        <fullName evidence="1">Uncharacterized protein</fullName>
    </submittedName>
</protein>
<comment type="caution">
    <text evidence="1">The sequence shown here is derived from an EMBL/GenBank/DDBJ whole genome shotgun (WGS) entry which is preliminary data.</text>
</comment>
<evidence type="ECO:0000313" key="1">
    <source>
        <dbReference type="EMBL" id="PJE80645.1"/>
    </source>
</evidence>
<dbReference type="AlphaFoldDB" id="A0A2H9TBL7"/>